<name>A0A5E4SM12_9BURK</name>
<evidence type="ECO:0000256" key="1">
    <source>
        <dbReference type="SAM" id="SignalP"/>
    </source>
</evidence>
<sequence>MKGAALACAAGLALAACAGTARYDVRPFYDSSGRLICCQASVSSSKDVGAVTVRVINTPEGFTLDFAETGVSASAPITAGGGIASSISAAVASAAATAVRFTTP</sequence>
<evidence type="ECO:0008006" key="4">
    <source>
        <dbReference type="Google" id="ProtNLM"/>
    </source>
</evidence>
<keyword evidence="1" id="KW-0732">Signal</keyword>
<dbReference type="AlphaFoldDB" id="A0A5E4SM12"/>
<dbReference type="EMBL" id="CABPSM010000002">
    <property type="protein sequence ID" value="VVD75394.1"/>
    <property type="molecule type" value="Genomic_DNA"/>
</dbReference>
<gene>
    <name evidence="2" type="ORF">PHO31112_00813</name>
</gene>
<evidence type="ECO:0000313" key="2">
    <source>
        <dbReference type="EMBL" id="VVD75394.1"/>
    </source>
</evidence>
<evidence type="ECO:0000313" key="3">
    <source>
        <dbReference type="Proteomes" id="UP000343317"/>
    </source>
</evidence>
<dbReference type="Proteomes" id="UP000343317">
    <property type="component" value="Unassembled WGS sequence"/>
</dbReference>
<proteinExistence type="predicted"/>
<dbReference type="RefSeq" id="WP_150619347.1">
    <property type="nucleotide sequence ID" value="NZ_CABPSM010000002.1"/>
</dbReference>
<dbReference type="PROSITE" id="PS51257">
    <property type="entry name" value="PROKAR_LIPOPROTEIN"/>
    <property type="match status" value="1"/>
</dbReference>
<keyword evidence="3" id="KW-1185">Reference proteome</keyword>
<protein>
    <recommendedName>
        <fullName evidence="4">Lipoprotein</fullName>
    </recommendedName>
</protein>
<accession>A0A5E4SM12</accession>
<reference evidence="2 3" key="1">
    <citation type="submission" date="2019-08" db="EMBL/GenBank/DDBJ databases">
        <authorList>
            <person name="Peeters C."/>
        </authorList>
    </citation>
    <scope>NUCLEOTIDE SEQUENCE [LARGE SCALE GENOMIC DNA]</scope>
    <source>
        <strain evidence="2 3">LMG 31112</strain>
    </source>
</reference>
<organism evidence="2 3">
    <name type="scientific">Pandoraea horticolens</name>
    <dbReference type="NCBI Taxonomy" id="2508298"/>
    <lineage>
        <taxon>Bacteria</taxon>
        <taxon>Pseudomonadati</taxon>
        <taxon>Pseudomonadota</taxon>
        <taxon>Betaproteobacteria</taxon>
        <taxon>Burkholderiales</taxon>
        <taxon>Burkholderiaceae</taxon>
        <taxon>Pandoraea</taxon>
    </lineage>
</organism>
<feature type="chain" id="PRO_5022946742" description="Lipoprotein" evidence="1">
    <location>
        <begin position="19"/>
        <end position="104"/>
    </location>
</feature>
<feature type="signal peptide" evidence="1">
    <location>
        <begin position="1"/>
        <end position="18"/>
    </location>
</feature>